<evidence type="ECO:0000313" key="3">
    <source>
        <dbReference type="Proteomes" id="UP000001625"/>
    </source>
</evidence>
<dbReference type="SUPFAM" id="SSF54637">
    <property type="entry name" value="Thioesterase/thiol ester dehydrase-isomerase"/>
    <property type="match status" value="1"/>
</dbReference>
<feature type="transmembrane region" description="Helical" evidence="1">
    <location>
        <begin position="60"/>
        <end position="82"/>
    </location>
</feature>
<evidence type="ECO:0000256" key="1">
    <source>
        <dbReference type="SAM" id="Phobius"/>
    </source>
</evidence>
<dbReference type="InterPro" id="IPR027961">
    <property type="entry name" value="DUF4442"/>
</dbReference>
<proteinExistence type="predicted"/>
<name>D5CNP3_SIDLE</name>
<dbReference type="OrthoDB" id="9814774at2"/>
<dbReference type="STRING" id="580332.Slit_0717"/>
<keyword evidence="1" id="KW-0472">Membrane</keyword>
<dbReference type="HOGENOM" id="CLU_137926_0_0_4"/>
<organism evidence="2 3">
    <name type="scientific">Sideroxydans lithotrophicus (strain ES-1)</name>
    <dbReference type="NCBI Taxonomy" id="580332"/>
    <lineage>
        <taxon>Bacteria</taxon>
        <taxon>Pseudomonadati</taxon>
        <taxon>Pseudomonadota</taxon>
        <taxon>Betaproteobacteria</taxon>
        <taxon>Nitrosomonadales</taxon>
        <taxon>Gallionellaceae</taxon>
        <taxon>Sideroxydans</taxon>
    </lineage>
</organism>
<gene>
    <name evidence="2" type="ordered locus">Slit_0717</name>
</gene>
<dbReference type="RefSeq" id="WP_013028855.1">
    <property type="nucleotide sequence ID" value="NC_013959.1"/>
</dbReference>
<sequence>MNRLRKLFTERTRESFSLRWFGLTKIPLLSYVGISVAEVSPERMVVRIPLRRRTRNHLGSMYFGVLCVGADCAAGALAMYLIRRQPEHIALVFKDFNAGFLKRAEGEVEFCCSQGKEIADLVAQAAASDERVERQVEVIATVPSSGLEPVARFKLTLSLKKRAKPGQSGQAIAAS</sequence>
<keyword evidence="1" id="KW-1133">Transmembrane helix</keyword>
<dbReference type="AlphaFoldDB" id="D5CNP3"/>
<evidence type="ECO:0008006" key="4">
    <source>
        <dbReference type="Google" id="ProtNLM"/>
    </source>
</evidence>
<dbReference type="KEGG" id="slt:Slit_0717"/>
<reference evidence="2 3" key="1">
    <citation type="submission" date="2010-03" db="EMBL/GenBank/DDBJ databases">
        <title>Complete sequence of Sideroxydans lithotrophicus ES-1.</title>
        <authorList>
            <consortium name="US DOE Joint Genome Institute"/>
            <person name="Lucas S."/>
            <person name="Copeland A."/>
            <person name="Lapidus A."/>
            <person name="Cheng J.-F."/>
            <person name="Bruce D."/>
            <person name="Goodwin L."/>
            <person name="Pitluck S."/>
            <person name="Munk A.C."/>
            <person name="Detter J.C."/>
            <person name="Han C."/>
            <person name="Tapia R."/>
            <person name="Larimer F."/>
            <person name="Land M."/>
            <person name="Hauser L."/>
            <person name="Kyrpides N."/>
            <person name="Ivanova N."/>
            <person name="Emerson D."/>
            <person name="Woyke T."/>
        </authorList>
    </citation>
    <scope>NUCLEOTIDE SEQUENCE [LARGE SCALE GENOMIC DNA]</scope>
    <source>
        <strain evidence="2 3">ES-1</strain>
    </source>
</reference>
<dbReference type="InterPro" id="IPR029069">
    <property type="entry name" value="HotDog_dom_sf"/>
</dbReference>
<dbReference type="Gene3D" id="3.10.129.10">
    <property type="entry name" value="Hotdog Thioesterase"/>
    <property type="match status" value="1"/>
</dbReference>
<dbReference type="Proteomes" id="UP000001625">
    <property type="component" value="Chromosome"/>
</dbReference>
<evidence type="ECO:0000313" key="2">
    <source>
        <dbReference type="EMBL" id="ADE10956.1"/>
    </source>
</evidence>
<protein>
    <recommendedName>
        <fullName evidence="4">DUF4442 domain-containing protein</fullName>
    </recommendedName>
</protein>
<dbReference type="eggNOG" id="COG2050">
    <property type="taxonomic scope" value="Bacteria"/>
</dbReference>
<dbReference type="Pfam" id="PF14539">
    <property type="entry name" value="DUF4442"/>
    <property type="match status" value="1"/>
</dbReference>
<keyword evidence="3" id="KW-1185">Reference proteome</keyword>
<keyword evidence="1" id="KW-0812">Transmembrane</keyword>
<dbReference type="CDD" id="cd03443">
    <property type="entry name" value="PaaI_thioesterase"/>
    <property type="match status" value="1"/>
</dbReference>
<dbReference type="EMBL" id="CP001965">
    <property type="protein sequence ID" value="ADE10956.1"/>
    <property type="molecule type" value="Genomic_DNA"/>
</dbReference>
<accession>D5CNP3</accession>